<protein>
    <recommendedName>
        <fullName evidence="16">P-loop containing nucleoside triphosphate hydrolase protein</fullName>
    </recommendedName>
</protein>
<feature type="transmembrane region" description="Helical" evidence="11">
    <location>
        <begin position="311"/>
        <end position="329"/>
    </location>
</feature>
<comment type="similarity">
    <text evidence="2">Belongs to the ABC transporter superfamily. ABCC family. Conjugate transporter (TC 3.A.1.208) subfamily.</text>
</comment>
<feature type="transmembrane region" description="Helical" evidence="11">
    <location>
        <begin position="129"/>
        <end position="146"/>
    </location>
</feature>
<reference evidence="14" key="1">
    <citation type="submission" date="2022-12" db="EMBL/GenBank/DDBJ databases">
        <authorList>
            <person name="Petersen C."/>
        </authorList>
    </citation>
    <scope>NUCLEOTIDE SEQUENCE</scope>
    <source>
        <strain evidence="14">IBT 21472</strain>
    </source>
</reference>
<feature type="transmembrane region" description="Helical" evidence="11">
    <location>
        <begin position="65"/>
        <end position="85"/>
    </location>
</feature>
<evidence type="ECO:0000313" key="15">
    <source>
        <dbReference type="Proteomes" id="UP001147746"/>
    </source>
</evidence>
<reference evidence="14" key="2">
    <citation type="journal article" date="2023" name="IMA Fungus">
        <title>Comparative genomic study of the Penicillium genus elucidates a diverse pangenome and 15 lateral gene transfer events.</title>
        <authorList>
            <person name="Petersen C."/>
            <person name="Sorensen T."/>
            <person name="Nielsen M.R."/>
            <person name="Sondergaard T.E."/>
            <person name="Sorensen J.L."/>
            <person name="Fitzpatrick D.A."/>
            <person name="Frisvad J.C."/>
            <person name="Nielsen K.L."/>
        </authorList>
    </citation>
    <scope>NUCLEOTIDE SEQUENCE</scope>
    <source>
        <strain evidence="14">IBT 21472</strain>
    </source>
</reference>
<dbReference type="InterPro" id="IPR036640">
    <property type="entry name" value="ABC1_TM_sf"/>
</dbReference>
<dbReference type="FunFam" id="1.20.1560.10:FF:000055">
    <property type="entry name" value="ABC multidrug transporter (Eurofung)"/>
    <property type="match status" value="1"/>
</dbReference>
<dbReference type="GO" id="GO:0005886">
    <property type="term" value="C:plasma membrane"/>
    <property type="evidence" value="ECO:0007669"/>
    <property type="project" value="UniProtKB-SubCell"/>
</dbReference>
<feature type="transmembrane region" description="Helical" evidence="11">
    <location>
        <begin position="880"/>
        <end position="901"/>
    </location>
</feature>
<dbReference type="InterPro" id="IPR003439">
    <property type="entry name" value="ABC_transporter-like_ATP-bd"/>
</dbReference>
<accession>A0A9W9PXU0</accession>
<comment type="caution">
    <text evidence="14">The sequence shown here is derived from an EMBL/GenBank/DDBJ whole genome shotgun (WGS) entry which is preliminary data.</text>
</comment>
<dbReference type="SMART" id="SM00382">
    <property type="entry name" value="AAA"/>
    <property type="match status" value="2"/>
</dbReference>
<keyword evidence="3" id="KW-0813">Transport</keyword>
<name>A0A9W9PXU0_9EURO</name>
<feature type="transmembrane region" description="Helical" evidence="11">
    <location>
        <begin position="486"/>
        <end position="512"/>
    </location>
</feature>
<dbReference type="PROSITE" id="PS50893">
    <property type="entry name" value="ABC_TRANSPORTER_2"/>
    <property type="match status" value="2"/>
</dbReference>
<dbReference type="InterPro" id="IPR027417">
    <property type="entry name" value="P-loop_NTPase"/>
</dbReference>
<dbReference type="InterPro" id="IPR011527">
    <property type="entry name" value="ABC1_TM_dom"/>
</dbReference>
<evidence type="ECO:0000256" key="6">
    <source>
        <dbReference type="ARBA" id="ARBA00022741"/>
    </source>
</evidence>
<evidence type="ECO:0000256" key="8">
    <source>
        <dbReference type="ARBA" id="ARBA00022989"/>
    </source>
</evidence>
<evidence type="ECO:0000256" key="5">
    <source>
        <dbReference type="ARBA" id="ARBA00022692"/>
    </source>
</evidence>
<gene>
    <name evidence="14" type="ORF">N7476_006701</name>
</gene>
<dbReference type="Pfam" id="PF00664">
    <property type="entry name" value="ABC_membrane"/>
    <property type="match status" value="2"/>
</dbReference>
<dbReference type="CDD" id="cd18579">
    <property type="entry name" value="ABC_6TM_ABCC_D1"/>
    <property type="match status" value="1"/>
</dbReference>
<dbReference type="Gene3D" id="1.20.1560.10">
    <property type="entry name" value="ABC transporter type 1, transmembrane domain"/>
    <property type="match status" value="2"/>
</dbReference>
<comment type="subcellular location">
    <subcellularLocation>
        <location evidence="1">Cell membrane</location>
        <topology evidence="1">Multi-pass membrane protein</topology>
    </subcellularLocation>
</comment>
<feature type="transmembrane region" description="Helical" evidence="11">
    <location>
        <begin position="97"/>
        <end position="117"/>
    </location>
</feature>
<dbReference type="InterPro" id="IPR044726">
    <property type="entry name" value="ABCC_6TM_D2"/>
</dbReference>
<organism evidence="14 15">
    <name type="scientific">Penicillium atrosanguineum</name>
    <dbReference type="NCBI Taxonomy" id="1132637"/>
    <lineage>
        <taxon>Eukaryota</taxon>
        <taxon>Fungi</taxon>
        <taxon>Dikarya</taxon>
        <taxon>Ascomycota</taxon>
        <taxon>Pezizomycotina</taxon>
        <taxon>Eurotiomycetes</taxon>
        <taxon>Eurotiomycetidae</taxon>
        <taxon>Eurotiales</taxon>
        <taxon>Aspergillaceae</taxon>
        <taxon>Penicillium</taxon>
    </lineage>
</organism>
<evidence type="ECO:0008006" key="16">
    <source>
        <dbReference type="Google" id="ProtNLM"/>
    </source>
</evidence>
<keyword evidence="8 11" id="KW-1133">Transmembrane helix</keyword>
<feature type="transmembrane region" description="Helical" evidence="11">
    <location>
        <begin position="31"/>
        <end position="53"/>
    </location>
</feature>
<dbReference type="GO" id="GO:0005524">
    <property type="term" value="F:ATP binding"/>
    <property type="evidence" value="ECO:0007669"/>
    <property type="project" value="UniProtKB-KW"/>
</dbReference>
<dbReference type="InterPro" id="IPR003593">
    <property type="entry name" value="AAA+_ATPase"/>
</dbReference>
<dbReference type="Gene3D" id="3.40.50.300">
    <property type="entry name" value="P-loop containing nucleotide triphosphate hydrolases"/>
    <property type="match status" value="2"/>
</dbReference>
<keyword evidence="5 11" id="KW-0812">Transmembrane</keyword>
<dbReference type="FunFam" id="1.20.1560.10:FF:000066">
    <property type="entry name" value="ABC multidrug transporter (Eurofung)"/>
    <property type="match status" value="1"/>
</dbReference>
<keyword evidence="4" id="KW-1003">Cell membrane</keyword>
<dbReference type="Pfam" id="PF24357">
    <property type="entry name" value="TMD0_ABC"/>
    <property type="match status" value="1"/>
</dbReference>
<keyword evidence="10" id="KW-0325">Glycoprotein</keyword>
<feature type="transmembrane region" description="Helical" evidence="11">
    <location>
        <begin position="921"/>
        <end position="944"/>
    </location>
</feature>
<keyword evidence="9 11" id="KW-0472">Membrane</keyword>
<dbReference type="SUPFAM" id="SSF90123">
    <property type="entry name" value="ABC transporter transmembrane region"/>
    <property type="match status" value="2"/>
</dbReference>
<evidence type="ECO:0000256" key="7">
    <source>
        <dbReference type="ARBA" id="ARBA00022840"/>
    </source>
</evidence>
<dbReference type="InterPro" id="IPR044746">
    <property type="entry name" value="ABCC_6TM_D1"/>
</dbReference>
<feature type="transmembrane region" description="Helical" evidence="11">
    <location>
        <begin position="158"/>
        <end position="177"/>
    </location>
</feature>
<feature type="transmembrane region" description="Helical" evidence="11">
    <location>
        <begin position="1131"/>
        <end position="1154"/>
    </location>
</feature>
<dbReference type="PROSITE" id="PS00211">
    <property type="entry name" value="ABC_TRANSPORTER_1"/>
    <property type="match status" value="1"/>
</dbReference>
<evidence type="ECO:0000259" key="13">
    <source>
        <dbReference type="PROSITE" id="PS50929"/>
    </source>
</evidence>
<dbReference type="Proteomes" id="UP001147746">
    <property type="component" value="Unassembled WGS sequence"/>
</dbReference>
<feature type="transmembrane region" description="Helical" evidence="11">
    <location>
        <begin position="1095"/>
        <end position="1125"/>
    </location>
</feature>
<sequence>MSCPIGSDDQFGPRVISQCRPFDFTLLFEDAIFAILPAGLFLVLAAFRATVLIRGPVKVTSHRLATWKLIALAHLLVFHIVQLAFQVQTSLLHTKASLAASLLQVFAVAIAVLLSWLEDQRSVRPADLMILYFFISSVLALPRTRTLWILSPIVHTQAILWTLVTVTTFLVLCLESIHKTQTVRLAYRESSKESTSSFWVRSFFIWVIPLFRTGFSTILSVHDMPDVDRSLQGDSAKERLQIAWAKNPNSHRHKLLKVTFQAYIWPFVSAIPPRLCLSAFKFCQPFLISATLNFITAPSTPENNLRGSPLVGAYVLTYMGLAISTAVYWRQTFRFNTTVRAGLISLVYRQTTKMHAAEFKSRSAITLMGTDVERIVQKFRNIHEIWVTPVEAVIAIFLLERQLGVVCLIPAGISIIAVIGTIPVSTKSNVAQKIWIEHVQTRLSVTSEMLNDMKAVKMLGLREKLFKAVSLLRTAELKASQRFRVLLIWMVALSNLPLALAPFATFTIFAIVQSVRGGETLLADRVFTSLSLISLMTEPLLNFIQTLPQLYQSLSSFDRIEEYCVQAPFDAPAERSLTQADIELSSIHAPPLDSVLEFRGASFSWSQISNPILHNMNLSIKKGTITAIIGPVGSGKSTLLESAIGETICKSGSVSYFQSMVAYCPQTPWIINDTIRQNITGVATFDAKWYNFVVWACALENDFQNIPGGDMSKAGSSGITLSGGQKQRISLARAVYSRASTLVLDDVFSGLDNKSVAAISYRLLAADGHFRESGRTVVLVTHNHRLLPFADEIVLLDGGKITLTGTYDQIRSTLPEEKHNHVHESSSDDETPFIEKNVASTTISRIVSATEADSINANNTRRQGKWSVYAYYFESSGRTLIAFLVASIAIASFVDKFSTVWLQQWSDYNEKHPSQKLGLYIGVYAVLVSIGVFCLLSTCWIVLVRVINNTGLRMHANLLKTTLSAPFSFFQKVDAGLTTNRFSQDLELIDMNLPLDAINTSMSFANCVVQLIILCIMGKYLTVTVPVLAVVLFLVQNYYLRTSRQVRLLDIEAKSPLFTHFVETMQGISVIRAMRWQRPFEERLQELLNQSQKPFYMLYCIQQWLQLVLDCIVMALAVVLVTLVISLKDQFSAGAIGVALNLILSFNQDLMILIKFWTSLETSIGAVSRIQEFVANTPPEDQGQDLLGPPPVQWPSGGEIVFKDVNATYNPTSAPVLTNLSLTIHSGEKVAICGPSGSGKTSFILGLLQMIEVQNGSITIDDVDLSTLSCGTVRFHVNVVPQDPFFMPGTLRFNLDRDSEHNPAPDACLIQALEIVDLWKKVCGTSSGRGELDQELSLSDWSMGERQLLALARAVVTKSSILILDEATSSVDWDTEAIMQNIIEKDFASQTVISVMHRLRYIERFDRVALLKHGRLVEFDTPQALLARPSEFRSFYHAKQME</sequence>
<evidence type="ECO:0000259" key="12">
    <source>
        <dbReference type="PROSITE" id="PS50893"/>
    </source>
</evidence>
<dbReference type="GO" id="GO:0140359">
    <property type="term" value="F:ABC-type transporter activity"/>
    <property type="evidence" value="ECO:0007669"/>
    <property type="project" value="InterPro"/>
</dbReference>
<keyword evidence="6" id="KW-0547">Nucleotide-binding</keyword>
<dbReference type="CDD" id="cd03250">
    <property type="entry name" value="ABCC_MRP_domain1"/>
    <property type="match status" value="1"/>
</dbReference>
<feature type="transmembrane region" description="Helical" evidence="11">
    <location>
        <begin position="198"/>
        <end position="221"/>
    </location>
</feature>
<feature type="domain" description="ABC transporter" evidence="12">
    <location>
        <begin position="596"/>
        <end position="823"/>
    </location>
</feature>
<feature type="domain" description="ABC transporter" evidence="12">
    <location>
        <begin position="1200"/>
        <end position="1438"/>
    </location>
</feature>
<feature type="domain" description="ABC transmembrane type-1" evidence="13">
    <location>
        <begin position="275"/>
        <end position="552"/>
    </location>
</feature>
<feature type="domain" description="ABC transmembrane type-1" evidence="13">
    <location>
        <begin position="882"/>
        <end position="1162"/>
    </location>
</feature>
<feature type="transmembrane region" description="Helical" evidence="11">
    <location>
        <begin position="403"/>
        <end position="422"/>
    </location>
</feature>
<evidence type="ECO:0000256" key="2">
    <source>
        <dbReference type="ARBA" id="ARBA00009726"/>
    </source>
</evidence>
<keyword evidence="7" id="KW-0067">ATP-binding</keyword>
<dbReference type="EMBL" id="JAPZBO010000005">
    <property type="protein sequence ID" value="KAJ5316394.1"/>
    <property type="molecule type" value="Genomic_DNA"/>
</dbReference>
<feature type="transmembrane region" description="Helical" evidence="11">
    <location>
        <begin position="1011"/>
        <end position="1035"/>
    </location>
</feature>
<evidence type="ECO:0000256" key="4">
    <source>
        <dbReference type="ARBA" id="ARBA00022475"/>
    </source>
</evidence>
<dbReference type="FunFam" id="3.40.50.300:FF:002145">
    <property type="entry name" value="ABC transporter (MsbA subfamily)"/>
    <property type="match status" value="1"/>
</dbReference>
<dbReference type="PANTHER" id="PTHR24223:SF404">
    <property type="entry name" value="ABC MULTIDRUG TRANSPORTER (EUROFUNG)-RELATED"/>
    <property type="match status" value="1"/>
</dbReference>
<dbReference type="InterPro" id="IPR056227">
    <property type="entry name" value="TMD0_ABC"/>
</dbReference>
<dbReference type="CDD" id="cd18580">
    <property type="entry name" value="ABC_6TM_ABCC_D2"/>
    <property type="match status" value="1"/>
</dbReference>
<evidence type="ECO:0000256" key="11">
    <source>
        <dbReference type="SAM" id="Phobius"/>
    </source>
</evidence>
<evidence type="ECO:0000256" key="10">
    <source>
        <dbReference type="ARBA" id="ARBA00023180"/>
    </source>
</evidence>
<dbReference type="SUPFAM" id="SSF52540">
    <property type="entry name" value="P-loop containing nucleoside triphosphate hydrolases"/>
    <property type="match status" value="2"/>
</dbReference>
<dbReference type="PROSITE" id="PS50929">
    <property type="entry name" value="ABC_TM1F"/>
    <property type="match status" value="2"/>
</dbReference>
<evidence type="ECO:0000313" key="14">
    <source>
        <dbReference type="EMBL" id="KAJ5316394.1"/>
    </source>
</evidence>
<evidence type="ECO:0000256" key="1">
    <source>
        <dbReference type="ARBA" id="ARBA00004651"/>
    </source>
</evidence>
<dbReference type="InterPro" id="IPR050173">
    <property type="entry name" value="ABC_transporter_C-like"/>
</dbReference>
<dbReference type="PANTHER" id="PTHR24223">
    <property type="entry name" value="ATP-BINDING CASSETTE SUB-FAMILY C"/>
    <property type="match status" value="1"/>
</dbReference>
<keyword evidence="15" id="KW-1185">Reference proteome</keyword>
<dbReference type="GO" id="GO:0016887">
    <property type="term" value="F:ATP hydrolysis activity"/>
    <property type="evidence" value="ECO:0007669"/>
    <property type="project" value="InterPro"/>
</dbReference>
<proteinExistence type="inferred from homology"/>
<dbReference type="Pfam" id="PF00005">
    <property type="entry name" value="ABC_tran"/>
    <property type="match status" value="2"/>
</dbReference>
<evidence type="ECO:0000256" key="3">
    <source>
        <dbReference type="ARBA" id="ARBA00022448"/>
    </source>
</evidence>
<dbReference type="InterPro" id="IPR017871">
    <property type="entry name" value="ABC_transporter-like_CS"/>
</dbReference>
<evidence type="ECO:0000256" key="9">
    <source>
        <dbReference type="ARBA" id="ARBA00023136"/>
    </source>
</evidence>